<keyword evidence="1 4" id="KW-0808">Transferase</keyword>
<proteinExistence type="predicted"/>
<dbReference type="OrthoDB" id="5419426at2"/>
<name>A0A2I1MQB2_9LACT</name>
<dbReference type="GO" id="GO:0016747">
    <property type="term" value="F:acyltransferase activity, transferring groups other than amino-acyl groups"/>
    <property type="evidence" value="ECO:0007669"/>
    <property type="project" value="InterPro"/>
</dbReference>
<reference evidence="4 5" key="1">
    <citation type="submission" date="2017-12" db="EMBL/GenBank/DDBJ databases">
        <title>Phylogenetic diversity of female urinary microbiome.</title>
        <authorList>
            <person name="Thomas-White K."/>
            <person name="Wolfe A.J."/>
        </authorList>
    </citation>
    <scope>NUCLEOTIDE SEQUENCE [LARGE SCALE GENOMIC DNA]</scope>
    <source>
        <strain evidence="4 5">UMB0139</strain>
    </source>
</reference>
<sequence>MRFRPIQAKDDAPIASIIRSSLESFHLDQPGTAYYDPELDQLSLFYQAKPDERAYYVAVDNSGQVLGGVGFAKCELFDQCAELQKIYLSPQAQGRGLGRALMELVIDKAREAGYQKLYLETHSSLETAIILYLKYDFKEIPQPENLIHTSMDRFFLKDL</sequence>
<keyword evidence="2" id="KW-0012">Acyltransferase</keyword>
<dbReference type="AlphaFoldDB" id="A0A2I1MQB2"/>
<dbReference type="PANTHER" id="PTHR43877">
    <property type="entry name" value="AMINOALKYLPHOSPHONATE N-ACETYLTRANSFERASE-RELATED-RELATED"/>
    <property type="match status" value="1"/>
</dbReference>
<dbReference type="PROSITE" id="PS51186">
    <property type="entry name" value="GNAT"/>
    <property type="match status" value="1"/>
</dbReference>
<dbReference type="InterPro" id="IPR000182">
    <property type="entry name" value="GNAT_dom"/>
</dbReference>
<dbReference type="RefSeq" id="WP_070486229.1">
    <property type="nucleotide sequence ID" value="NZ_CAJHLR010000002.1"/>
</dbReference>
<dbReference type="Pfam" id="PF00583">
    <property type="entry name" value="Acetyltransf_1"/>
    <property type="match status" value="1"/>
</dbReference>
<evidence type="ECO:0000256" key="2">
    <source>
        <dbReference type="ARBA" id="ARBA00023315"/>
    </source>
</evidence>
<gene>
    <name evidence="4" type="ORF">CYJ28_04265</name>
</gene>
<dbReference type="EMBL" id="PKGY01000002">
    <property type="protein sequence ID" value="PKZ22335.1"/>
    <property type="molecule type" value="Genomic_DNA"/>
</dbReference>
<feature type="domain" description="N-acetyltransferase" evidence="3">
    <location>
        <begin position="1"/>
        <end position="159"/>
    </location>
</feature>
<dbReference type="CDD" id="cd04301">
    <property type="entry name" value="NAT_SF"/>
    <property type="match status" value="1"/>
</dbReference>
<comment type="caution">
    <text evidence="4">The sequence shown here is derived from an EMBL/GenBank/DDBJ whole genome shotgun (WGS) entry which is preliminary data.</text>
</comment>
<dbReference type="Proteomes" id="UP000234239">
    <property type="component" value="Unassembled WGS sequence"/>
</dbReference>
<organism evidence="4 5">
    <name type="scientific">Aerococcus sanguinicola</name>
    <dbReference type="NCBI Taxonomy" id="119206"/>
    <lineage>
        <taxon>Bacteria</taxon>
        <taxon>Bacillati</taxon>
        <taxon>Bacillota</taxon>
        <taxon>Bacilli</taxon>
        <taxon>Lactobacillales</taxon>
        <taxon>Aerococcaceae</taxon>
        <taxon>Aerococcus</taxon>
    </lineage>
</organism>
<dbReference type="SUPFAM" id="SSF55729">
    <property type="entry name" value="Acyl-CoA N-acyltransferases (Nat)"/>
    <property type="match status" value="1"/>
</dbReference>
<dbReference type="InterPro" id="IPR016181">
    <property type="entry name" value="Acyl_CoA_acyltransferase"/>
</dbReference>
<evidence type="ECO:0000313" key="4">
    <source>
        <dbReference type="EMBL" id="PKZ22335.1"/>
    </source>
</evidence>
<evidence type="ECO:0000256" key="1">
    <source>
        <dbReference type="ARBA" id="ARBA00022679"/>
    </source>
</evidence>
<evidence type="ECO:0000259" key="3">
    <source>
        <dbReference type="PROSITE" id="PS51186"/>
    </source>
</evidence>
<dbReference type="Gene3D" id="3.40.630.30">
    <property type="match status" value="1"/>
</dbReference>
<accession>A0A2I1MQB2</accession>
<dbReference type="PANTHER" id="PTHR43877:SF2">
    <property type="entry name" value="AMINOALKYLPHOSPHONATE N-ACETYLTRANSFERASE-RELATED"/>
    <property type="match status" value="1"/>
</dbReference>
<protein>
    <submittedName>
        <fullName evidence="4">N-acetyltransferase</fullName>
    </submittedName>
</protein>
<dbReference type="InterPro" id="IPR050832">
    <property type="entry name" value="Bact_Acetyltransf"/>
</dbReference>
<evidence type="ECO:0000313" key="5">
    <source>
        <dbReference type="Proteomes" id="UP000234239"/>
    </source>
</evidence>